<dbReference type="Gene3D" id="3.40.50.10540">
    <property type="entry name" value="Crotonobetainyl-coa:carnitine coa-transferase, domain 1"/>
    <property type="match status" value="1"/>
</dbReference>
<keyword evidence="3" id="KW-1185">Reference proteome</keyword>
<dbReference type="InterPro" id="IPR003673">
    <property type="entry name" value="CoA-Trfase_fam_III"/>
</dbReference>
<sequence length="396" mass="43755">MTASPSMLQGIRVADMSTVIFGPYATQVLADLGADVVKVEPTGMGDAIRLVGTPPKTAGMSPIHLRLNRGKRSVDWDLRSEAGRAALHKLIESSDVFIHNVRADAMERLGFGYEAVRAIKPDIVYVHCTGFDQRGPYAGLQAYDDIIQAAAGVATLLPHVDGNPRPRYLPMTLADKVSGLHAAYAVMAALVHRLRSGQGQFVEVPMFEAVASFNLLEHLFDRTFVPPTGPARYTRQVDPTRQPMPTKDGWIAIAPYLDDRWVRFFEAVGRAEVLKEARFIDGPTRRRNMGQMYELMFEITPSRTTDEWLTLLAEINVPAMRVNDIEDLLVDPQLQASGLLHQRAHPTEGEYIEVRAPVRFSAWPDQELEPAATVGQHSEALARELGVSLPKVASKA</sequence>
<accession>A0A426VH87</accession>
<dbReference type="InterPro" id="IPR044855">
    <property type="entry name" value="CoA-Trfase_III_dom3_sf"/>
</dbReference>
<evidence type="ECO:0000313" key="2">
    <source>
        <dbReference type="EMBL" id="RRS06091.1"/>
    </source>
</evidence>
<dbReference type="Proteomes" id="UP000269265">
    <property type="component" value="Unassembled WGS sequence"/>
</dbReference>
<dbReference type="RefSeq" id="WP_125241234.1">
    <property type="nucleotide sequence ID" value="NZ_RSED01000001.1"/>
</dbReference>
<dbReference type="Gene3D" id="3.30.1540.10">
    <property type="entry name" value="formyl-coa transferase, domain 3"/>
    <property type="match status" value="1"/>
</dbReference>
<dbReference type="InterPro" id="IPR050483">
    <property type="entry name" value="CoA-transferase_III_domain"/>
</dbReference>
<keyword evidence="1 2" id="KW-0808">Transferase</keyword>
<evidence type="ECO:0000313" key="3">
    <source>
        <dbReference type="Proteomes" id="UP000269265"/>
    </source>
</evidence>
<proteinExistence type="predicted"/>
<dbReference type="PANTHER" id="PTHR48207:SF4">
    <property type="entry name" value="BLL6097 PROTEIN"/>
    <property type="match status" value="1"/>
</dbReference>
<dbReference type="Pfam" id="PF02515">
    <property type="entry name" value="CoA_transf_3"/>
    <property type="match status" value="1"/>
</dbReference>
<organism evidence="2 3">
    <name type="scientific">Aquabacterium soli</name>
    <dbReference type="NCBI Taxonomy" id="2493092"/>
    <lineage>
        <taxon>Bacteria</taxon>
        <taxon>Pseudomonadati</taxon>
        <taxon>Pseudomonadota</taxon>
        <taxon>Betaproteobacteria</taxon>
        <taxon>Burkholderiales</taxon>
        <taxon>Aquabacterium</taxon>
    </lineage>
</organism>
<protein>
    <submittedName>
        <fullName evidence="2">CoA transferase</fullName>
    </submittedName>
</protein>
<reference evidence="2 3" key="1">
    <citation type="submission" date="2018-12" db="EMBL/GenBank/DDBJ databases">
        <title>The whole draft genome of Aquabacterium sp. SJQ9.</title>
        <authorList>
            <person name="Sun L."/>
            <person name="Gao X."/>
            <person name="Chen W."/>
            <person name="Huang K."/>
        </authorList>
    </citation>
    <scope>NUCLEOTIDE SEQUENCE [LARGE SCALE GENOMIC DNA]</scope>
    <source>
        <strain evidence="2 3">SJQ9</strain>
    </source>
</reference>
<dbReference type="PANTHER" id="PTHR48207">
    <property type="entry name" value="SUCCINATE--HYDROXYMETHYLGLUTARATE COA-TRANSFERASE"/>
    <property type="match status" value="1"/>
</dbReference>
<comment type="caution">
    <text evidence="2">The sequence shown here is derived from an EMBL/GenBank/DDBJ whole genome shotgun (WGS) entry which is preliminary data.</text>
</comment>
<dbReference type="EMBL" id="RSED01000001">
    <property type="protein sequence ID" value="RRS06091.1"/>
    <property type="molecule type" value="Genomic_DNA"/>
</dbReference>
<dbReference type="SUPFAM" id="SSF89796">
    <property type="entry name" value="CoA-transferase family III (CaiB/BaiF)"/>
    <property type="match status" value="1"/>
</dbReference>
<gene>
    <name evidence="2" type="ORF">EIP75_00345</name>
</gene>
<dbReference type="InterPro" id="IPR023606">
    <property type="entry name" value="CoA-Trfase_III_dom_1_sf"/>
</dbReference>
<name>A0A426VH87_9BURK</name>
<dbReference type="OrthoDB" id="5294844at2"/>
<dbReference type="AlphaFoldDB" id="A0A426VH87"/>
<evidence type="ECO:0000256" key="1">
    <source>
        <dbReference type="ARBA" id="ARBA00022679"/>
    </source>
</evidence>
<dbReference type="GO" id="GO:0008410">
    <property type="term" value="F:CoA-transferase activity"/>
    <property type="evidence" value="ECO:0007669"/>
    <property type="project" value="TreeGrafter"/>
</dbReference>